<gene>
    <name evidence="2" type="ORF">GSTENG00008329001</name>
</gene>
<evidence type="ECO:0000256" key="1">
    <source>
        <dbReference type="SAM" id="MobiDB-lite"/>
    </source>
</evidence>
<name>Q4T2I1_TETNG</name>
<protein>
    <submittedName>
        <fullName evidence="2">(spotted green pufferfish) hypothetical protein</fullName>
    </submittedName>
</protein>
<accession>Q4T2I1</accession>
<sequence>FTGADRHHYARIGLRQILGRRLLLAQRPGRGHLGLCWTRYFHYHGEHLGIDQSGGHHHLHSQEKVHHAGHQPRGKGLRANEGCSQSRAAVAAYSRINVAVRRLGALLHGHGLHLHHPQLPAGRHRRQHLSTNAHVQLIVKNNFLSKFCLKKNKNKLELNN</sequence>
<feature type="compositionally biased region" description="Basic residues" evidence="1">
    <location>
        <begin position="67"/>
        <end position="76"/>
    </location>
</feature>
<dbReference type="KEGG" id="tng:GSTEN00008329G001"/>
<comment type="caution">
    <text evidence="2">The sequence shown here is derived from an EMBL/GenBank/DDBJ whole genome shotgun (WGS) entry which is preliminary data.</text>
</comment>
<feature type="non-terminal residue" evidence="2">
    <location>
        <position position="1"/>
    </location>
</feature>
<dbReference type="AlphaFoldDB" id="Q4T2I1"/>
<reference evidence="2" key="2">
    <citation type="submission" date="2004-02" db="EMBL/GenBank/DDBJ databases">
        <authorList>
            <consortium name="Genoscope"/>
            <consortium name="Whitehead Institute Centre for Genome Research"/>
        </authorList>
    </citation>
    <scope>NUCLEOTIDE SEQUENCE</scope>
</reference>
<feature type="region of interest" description="Disordered" evidence="1">
    <location>
        <begin position="52"/>
        <end position="80"/>
    </location>
</feature>
<evidence type="ECO:0000313" key="2">
    <source>
        <dbReference type="EMBL" id="CAF92901.1"/>
    </source>
</evidence>
<reference evidence="2" key="1">
    <citation type="journal article" date="2004" name="Nature">
        <title>Genome duplication in the teleost fish Tetraodon nigroviridis reveals the early vertebrate proto-karyotype.</title>
        <authorList>
            <person name="Jaillon O."/>
            <person name="Aury J.-M."/>
            <person name="Brunet F."/>
            <person name="Petit J.-L."/>
            <person name="Stange-Thomann N."/>
            <person name="Mauceli E."/>
            <person name="Bouneau L."/>
            <person name="Fischer C."/>
            <person name="Ozouf-Costaz C."/>
            <person name="Bernot A."/>
            <person name="Nicaud S."/>
            <person name="Jaffe D."/>
            <person name="Fisher S."/>
            <person name="Lutfalla G."/>
            <person name="Dossat C."/>
            <person name="Segurens B."/>
            <person name="Dasilva C."/>
            <person name="Salanoubat M."/>
            <person name="Levy M."/>
            <person name="Boudet N."/>
            <person name="Castellano S."/>
            <person name="Anthouard V."/>
            <person name="Jubin C."/>
            <person name="Castelli V."/>
            <person name="Katinka M."/>
            <person name="Vacherie B."/>
            <person name="Biemont C."/>
            <person name="Skalli Z."/>
            <person name="Cattolico L."/>
            <person name="Poulain J."/>
            <person name="De Berardinis V."/>
            <person name="Cruaud C."/>
            <person name="Duprat S."/>
            <person name="Brottier P."/>
            <person name="Coutanceau J.-P."/>
            <person name="Gouzy J."/>
            <person name="Parra G."/>
            <person name="Lardier G."/>
            <person name="Chapple C."/>
            <person name="McKernan K.J."/>
            <person name="McEwan P."/>
            <person name="Bosak S."/>
            <person name="Kellis M."/>
            <person name="Volff J.-N."/>
            <person name="Guigo R."/>
            <person name="Zody M.C."/>
            <person name="Mesirov J."/>
            <person name="Lindblad-Toh K."/>
            <person name="Birren B."/>
            <person name="Nusbaum C."/>
            <person name="Kahn D."/>
            <person name="Robinson-Rechavi M."/>
            <person name="Laudet V."/>
            <person name="Schachter V."/>
            <person name="Quetier F."/>
            <person name="Saurin W."/>
            <person name="Scarpelli C."/>
            <person name="Wincker P."/>
            <person name="Lander E.S."/>
            <person name="Weissenbach J."/>
            <person name="Roest Crollius H."/>
        </authorList>
    </citation>
    <scope>NUCLEOTIDE SEQUENCE [LARGE SCALE GENOMIC DNA]</scope>
</reference>
<dbReference type="EMBL" id="CAAE01010267">
    <property type="protein sequence ID" value="CAF92901.1"/>
    <property type="molecule type" value="Genomic_DNA"/>
</dbReference>
<proteinExistence type="predicted"/>
<organism evidence="2">
    <name type="scientific">Tetraodon nigroviridis</name>
    <name type="common">Spotted green pufferfish</name>
    <name type="synonym">Chelonodon nigroviridis</name>
    <dbReference type="NCBI Taxonomy" id="99883"/>
    <lineage>
        <taxon>Eukaryota</taxon>
        <taxon>Metazoa</taxon>
        <taxon>Chordata</taxon>
        <taxon>Craniata</taxon>
        <taxon>Vertebrata</taxon>
        <taxon>Euteleostomi</taxon>
        <taxon>Actinopterygii</taxon>
        <taxon>Neopterygii</taxon>
        <taxon>Teleostei</taxon>
        <taxon>Neoteleostei</taxon>
        <taxon>Acanthomorphata</taxon>
        <taxon>Eupercaria</taxon>
        <taxon>Tetraodontiformes</taxon>
        <taxon>Tetradontoidea</taxon>
        <taxon>Tetraodontidae</taxon>
        <taxon>Tetraodon</taxon>
    </lineage>
</organism>